<organism evidence="1 2">
    <name type="scientific">Hungatella hathewayi</name>
    <dbReference type="NCBI Taxonomy" id="154046"/>
    <lineage>
        <taxon>Bacteria</taxon>
        <taxon>Bacillati</taxon>
        <taxon>Bacillota</taxon>
        <taxon>Clostridia</taxon>
        <taxon>Lachnospirales</taxon>
        <taxon>Lachnospiraceae</taxon>
        <taxon>Hungatella</taxon>
    </lineage>
</organism>
<accession>A0A413WY88</accession>
<dbReference type="InterPro" id="IPR039672">
    <property type="entry name" value="MFS_2"/>
</dbReference>
<reference evidence="1" key="1">
    <citation type="submission" date="2022-01" db="EMBL/GenBank/DDBJ databases">
        <title>Novel bile acid biosynthetic pathways are enriched in the microbiome of centenarians.</title>
        <authorList>
            <person name="Sato Y."/>
            <person name="Atarashi K."/>
            <person name="Plichta R.D."/>
            <person name="Arai Y."/>
            <person name="Sasajima S."/>
            <person name="Kearney M.S."/>
            <person name="Suda W."/>
            <person name="Takeshita K."/>
            <person name="Sasaki T."/>
            <person name="Okamoto S."/>
            <person name="Skelly N.A."/>
            <person name="Okamura Y."/>
            <person name="Vlamakis H."/>
            <person name="Li Y."/>
            <person name="Tanoue T."/>
            <person name="Takei H."/>
            <person name="Nittono H."/>
            <person name="Narushima S."/>
            <person name="Irie J."/>
            <person name="Itoh H."/>
            <person name="Moriya K."/>
            <person name="Sugiura Y."/>
            <person name="Suematsu M."/>
            <person name="Moritoki N."/>
            <person name="Shibata S."/>
            <person name="Littman R.D."/>
            <person name="Fischbach A.M."/>
            <person name="Uwamino Y."/>
            <person name="Inoue T."/>
            <person name="Honda A."/>
            <person name="Hattori M."/>
            <person name="Murai T."/>
            <person name="Xavier J.R."/>
            <person name="Hirose N."/>
            <person name="Honda K."/>
        </authorList>
    </citation>
    <scope>NUCLEOTIDE SEQUENCE</scope>
    <source>
        <strain evidence="1">CE91-St55</strain>
    </source>
</reference>
<dbReference type="Proteomes" id="UP001055091">
    <property type="component" value="Unassembled WGS sequence"/>
</dbReference>
<dbReference type="CDD" id="cd17332">
    <property type="entry name" value="MFS_MelB_like"/>
    <property type="match status" value="1"/>
</dbReference>
<dbReference type="SUPFAM" id="SSF103473">
    <property type="entry name" value="MFS general substrate transporter"/>
    <property type="match status" value="1"/>
</dbReference>
<evidence type="ECO:0000313" key="2">
    <source>
        <dbReference type="Proteomes" id="UP001055091"/>
    </source>
</evidence>
<dbReference type="AlphaFoldDB" id="A0A413WY88"/>
<dbReference type="InterPro" id="IPR001927">
    <property type="entry name" value="Na/Gal_symport"/>
</dbReference>
<dbReference type="NCBIfam" id="TIGR00792">
    <property type="entry name" value="gph"/>
    <property type="match status" value="1"/>
</dbReference>
<dbReference type="GO" id="GO:0008643">
    <property type="term" value="P:carbohydrate transport"/>
    <property type="evidence" value="ECO:0007669"/>
    <property type="project" value="InterPro"/>
</dbReference>
<dbReference type="PANTHER" id="PTHR11328:SF24">
    <property type="entry name" value="MAJOR FACILITATOR SUPERFAMILY (MFS) PROFILE DOMAIN-CONTAINING PROTEIN"/>
    <property type="match status" value="1"/>
</dbReference>
<dbReference type="GO" id="GO:0015293">
    <property type="term" value="F:symporter activity"/>
    <property type="evidence" value="ECO:0007669"/>
    <property type="project" value="InterPro"/>
</dbReference>
<dbReference type="GeneID" id="93148559"/>
<gene>
    <name evidence="1" type="primary">uidB_3</name>
    <name evidence="1" type="ORF">CE91St55_44560</name>
</gene>
<dbReference type="Pfam" id="PF13347">
    <property type="entry name" value="MFS_2"/>
    <property type="match status" value="1"/>
</dbReference>
<dbReference type="EMBL" id="BQNJ01000002">
    <property type="protein sequence ID" value="GKH02475.1"/>
    <property type="molecule type" value="Genomic_DNA"/>
</dbReference>
<dbReference type="PANTHER" id="PTHR11328">
    <property type="entry name" value="MAJOR FACILITATOR SUPERFAMILY DOMAIN-CONTAINING PROTEIN"/>
    <property type="match status" value="1"/>
</dbReference>
<proteinExistence type="predicted"/>
<sequence length="462" mass="50211">MGKQGAQQTGFGMRDKIGYLFGDFGNDFTFVLSSAFLLKFYTDVMGVSGYIVGIMMMIARLLDAVTDITMGQLVDRSPVRRDGKFRPWIRRMSGPVAFSSLLMYASWFQNMGMAFKVVWMFVTYLLWCSICYTGIVIPYGSLASAITSDPVERTQLSNFRSVGGTLAMTVSSVVLPLAVYYTDEAGHRALSGAKMTTAALFCSVGALICYILCYSLTTERVKLGQTTEKFDAGKLLRSLAHNRCLPGIVLVVLIREVANTGLQAMASYIYPNYFANTVAQSQSGVVGTVITLIMAAFIVKLAVRFGKKEITAAGCFLASGILAVAYFVHTENVYVWIFFYAVATVGLAVFGLIGWAMVSDIIDDTEVRTGERGDGTIYGIYSFARKAGQACSSGVTGILLSLIGYTPDTAFDAAVTDRIYDITCLAPMIGFFAMALAVIFLYPLDKKTVLGNAVKLEAERGK</sequence>
<name>A0A413WY88_9FIRM</name>
<dbReference type="RefSeq" id="WP_006775746.1">
    <property type="nucleotide sequence ID" value="NZ_BQNJ01000002.1"/>
</dbReference>
<evidence type="ECO:0000313" key="1">
    <source>
        <dbReference type="EMBL" id="GKH02475.1"/>
    </source>
</evidence>
<protein>
    <submittedName>
        <fullName evidence="1">Melibiose carrier protein</fullName>
    </submittedName>
</protein>
<dbReference type="Gene3D" id="1.20.1250.20">
    <property type="entry name" value="MFS general substrate transporter like domains"/>
    <property type="match status" value="2"/>
</dbReference>
<comment type="caution">
    <text evidence="1">The sequence shown here is derived from an EMBL/GenBank/DDBJ whole genome shotgun (WGS) entry which is preliminary data.</text>
</comment>
<dbReference type="GO" id="GO:0006814">
    <property type="term" value="P:sodium ion transport"/>
    <property type="evidence" value="ECO:0007669"/>
    <property type="project" value="InterPro"/>
</dbReference>
<dbReference type="InterPro" id="IPR036259">
    <property type="entry name" value="MFS_trans_sf"/>
</dbReference>
<dbReference type="GO" id="GO:0005886">
    <property type="term" value="C:plasma membrane"/>
    <property type="evidence" value="ECO:0007669"/>
    <property type="project" value="TreeGrafter"/>
</dbReference>